<dbReference type="GO" id="GO:0032259">
    <property type="term" value="P:methylation"/>
    <property type="evidence" value="ECO:0007669"/>
    <property type="project" value="UniProtKB-KW"/>
</dbReference>
<gene>
    <name evidence="3" type="ORF">WMW72_17475</name>
</gene>
<dbReference type="InterPro" id="IPR003788">
    <property type="entry name" value="NDUFAF7"/>
</dbReference>
<dbReference type="RefSeq" id="WP_341416816.1">
    <property type="nucleotide sequence ID" value="NZ_JBBPCC010000011.1"/>
</dbReference>
<dbReference type="PANTHER" id="PTHR12049">
    <property type="entry name" value="PROTEIN ARGININE METHYLTRANSFERASE NDUFAF7, MITOCHONDRIAL"/>
    <property type="match status" value="1"/>
</dbReference>
<comment type="caution">
    <text evidence="3">The sequence shown here is derived from an EMBL/GenBank/DDBJ whole genome shotgun (WGS) entry which is preliminary data.</text>
</comment>
<keyword evidence="1 3" id="KW-0489">Methyltransferase</keyword>
<dbReference type="Proteomes" id="UP001469365">
    <property type="component" value="Unassembled WGS sequence"/>
</dbReference>
<evidence type="ECO:0000313" key="4">
    <source>
        <dbReference type="Proteomes" id="UP001469365"/>
    </source>
</evidence>
<dbReference type="EC" id="2.1.1.-" evidence="3"/>
<accession>A0ABU9DLG7</accession>
<proteinExistence type="predicted"/>
<evidence type="ECO:0000256" key="1">
    <source>
        <dbReference type="ARBA" id="ARBA00022603"/>
    </source>
</evidence>
<evidence type="ECO:0000313" key="3">
    <source>
        <dbReference type="EMBL" id="MEK8129699.1"/>
    </source>
</evidence>
<protein>
    <submittedName>
        <fullName evidence="3">SAM-dependent methyltransferase</fullName>
        <ecNumber evidence="3">2.1.1.-</ecNumber>
    </submittedName>
</protein>
<dbReference type="PANTHER" id="PTHR12049:SF7">
    <property type="entry name" value="PROTEIN ARGININE METHYLTRANSFERASE NDUFAF7, MITOCHONDRIAL"/>
    <property type="match status" value="1"/>
</dbReference>
<dbReference type="Pfam" id="PF02636">
    <property type="entry name" value="Methyltransf_28"/>
    <property type="match status" value="1"/>
</dbReference>
<name>A0ABU9DLG7_9BACL</name>
<evidence type="ECO:0000256" key="2">
    <source>
        <dbReference type="ARBA" id="ARBA00022679"/>
    </source>
</evidence>
<dbReference type="InterPro" id="IPR029063">
    <property type="entry name" value="SAM-dependent_MTases_sf"/>
</dbReference>
<dbReference type="SUPFAM" id="SSF53335">
    <property type="entry name" value="S-adenosyl-L-methionine-dependent methyltransferases"/>
    <property type="match status" value="1"/>
</dbReference>
<sequence length="374" mass="42428">MSQAAGVEGNTELLRRIALRLEQSPDGWLSFRDYMEMCLYEPGCGYYTSEREKLGRTGDFYTSSSLGGLLGECLAHYIDREMNQAEGPLHLVEWGGGSGRLARQVLEALQERNPALYDRLTYTGVETSPYHRRLQNEALQAHGTRIRIIPPEAWKPSSGQGRTLVFSNELPDAFPVHRVVYRPEGWMELGVRRRVVDGQLEEAERPVSGGELEHYITSERLPRREGQRFEAGLDALRWYRSLASKLAPQSLVVTIDYGDVREELHAAHRMNGTLLCYRHHAASDTPLIDAGEQDMTAHVNFSAWMETGERASLSTVTYQTQKQFLVEQGILGLLHDHDARDPFSETAKRNRAIRQLLLSDSMSELFKVLIQIKK</sequence>
<reference evidence="3 4" key="1">
    <citation type="submission" date="2024-04" db="EMBL/GenBank/DDBJ databases">
        <title>draft genome sequnece of Paenibacillus filicis.</title>
        <authorList>
            <person name="Kim D.-U."/>
        </authorList>
    </citation>
    <scope>NUCLEOTIDE SEQUENCE [LARGE SCALE GENOMIC DNA]</scope>
    <source>
        <strain evidence="3 4">KACC14197</strain>
    </source>
</reference>
<dbReference type="EMBL" id="JBBPCC010000011">
    <property type="protein sequence ID" value="MEK8129699.1"/>
    <property type="molecule type" value="Genomic_DNA"/>
</dbReference>
<dbReference type="InterPro" id="IPR038375">
    <property type="entry name" value="NDUFAF7_sf"/>
</dbReference>
<dbReference type="GO" id="GO:0008168">
    <property type="term" value="F:methyltransferase activity"/>
    <property type="evidence" value="ECO:0007669"/>
    <property type="project" value="UniProtKB-KW"/>
</dbReference>
<dbReference type="Gene3D" id="3.40.50.12710">
    <property type="match status" value="1"/>
</dbReference>
<keyword evidence="4" id="KW-1185">Reference proteome</keyword>
<organism evidence="3 4">
    <name type="scientific">Paenibacillus filicis</name>
    <dbReference type="NCBI Taxonomy" id="669464"/>
    <lineage>
        <taxon>Bacteria</taxon>
        <taxon>Bacillati</taxon>
        <taxon>Bacillota</taxon>
        <taxon>Bacilli</taxon>
        <taxon>Bacillales</taxon>
        <taxon>Paenibacillaceae</taxon>
        <taxon>Paenibacillus</taxon>
    </lineage>
</organism>
<keyword evidence="2 3" id="KW-0808">Transferase</keyword>